<gene>
    <name evidence="6" type="ORF">SNE35_07985</name>
</gene>
<evidence type="ECO:0000313" key="6">
    <source>
        <dbReference type="EMBL" id="MDY0744442.1"/>
    </source>
</evidence>
<dbReference type="RefSeq" id="WP_320422386.1">
    <property type="nucleotide sequence ID" value="NZ_JAXCLA010000002.1"/>
</dbReference>
<dbReference type="PRINTS" id="PR00039">
    <property type="entry name" value="HTHLYSR"/>
</dbReference>
<comment type="similarity">
    <text evidence="1">Belongs to the LysR transcriptional regulatory family.</text>
</comment>
<dbReference type="InterPro" id="IPR000847">
    <property type="entry name" value="LysR_HTH_N"/>
</dbReference>
<evidence type="ECO:0000259" key="5">
    <source>
        <dbReference type="PROSITE" id="PS50931"/>
    </source>
</evidence>
<dbReference type="PROSITE" id="PS50931">
    <property type="entry name" value="HTH_LYSR"/>
    <property type="match status" value="1"/>
</dbReference>
<dbReference type="Pfam" id="PF03466">
    <property type="entry name" value="LysR_substrate"/>
    <property type="match status" value="1"/>
</dbReference>
<keyword evidence="3" id="KW-0238">DNA-binding</keyword>
<keyword evidence="4" id="KW-0804">Transcription</keyword>
<dbReference type="PANTHER" id="PTHR30537:SF3">
    <property type="entry name" value="TRANSCRIPTIONAL REGULATORY PROTEIN"/>
    <property type="match status" value="1"/>
</dbReference>
<dbReference type="InterPro" id="IPR036388">
    <property type="entry name" value="WH-like_DNA-bd_sf"/>
</dbReference>
<reference evidence="6 7" key="1">
    <citation type="submission" date="2023-11" db="EMBL/GenBank/DDBJ databases">
        <title>Paucibacter sp. nov., isolated from fresh soil in Korea.</title>
        <authorList>
            <person name="Le N.T.T."/>
        </authorList>
    </citation>
    <scope>NUCLEOTIDE SEQUENCE [LARGE SCALE GENOMIC DNA]</scope>
    <source>
        <strain evidence="6 7">R3-3</strain>
    </source>
</reference>
<organism evidence="6 7">
    <name type="scientific">Roseateles agri</name>
    <dbReference type="NCBI Taxonomy" id="3098619"/>
    <lineage>
        <taxon>Bacteria</taxon>
        <taxon>Pseudomonadati</taxon>
        <taxon>Pseudomonadota</taxon>
        <taxon>Betaproteobacteria</taxon>
        <taxon>Burkholderiales</taxon>
        <taxon>Sphaerotilaceae</taxon>
        <taxon>Roseateles</taxon>
    </lineage>
</organism>
<dbReference type="Pfam" id="PF00126">
    <property type="entry name" value="HTH_1"/>
    <property type="match status" value="1"/>
</dbReference>
<dbReference type="InterPro" id="IPR058163">
    <property type="entry name" value="LysR-type_TF_proteobact-type"/>
</dbReference>
<evidence type="ECO:0000256" key="1">
    <source>
        <dbReference type="ARBA" id="ARBA00009437"/>
    </source>
</evidence>
<dbReference type="Proteomes" id="UP001285263">
    <property type="component" value="Unassembled WGS sequence"/>
</dbReference>
<dbReference type="SUPFAM" id="SSF53850">
    <property type="entry name" value="Periplasmic binding protein-like II"/>
    <property type="match status" value="1"/>
</dbReference>
<keyword evidence="2" id="KW-0805">Transcription regulation</keyword>
<accession>A0ABU5DDT6</accession>
<dbReference type="Gene3D" id="3.40.190.290">
    <property type="match status" value="1"/>
</dbReference>
<dbReference type="PANTHER" id="PTHR30537">
    <property type="entry name" value="HTH-TYPE TRANSCRIPTIONAL REGULATOR"/>
    <property type="match status" value="1"/>
</dbReference>
<keyword evidence="7" id="KW-1185">Reference proteome</keyword>
<sequence>MSSTSAIDWALYRSFLAVLDEGSLSGAARALGITQPTVGRHVEALEQALGLVLFTRSQTGLLATEAAASLRGHLQAMASTAASLEREALSHGGSAVKGVVRISCSDVIGVEVLPPTIVRLREAYPELRVELVLTDRVQDLLQREADIAVRMVEPTQGQLIARRIGAIEMGLFARRDYLERHGAPSDPTQLAGHSAIGYDTVVPYIRRLEQKLPGIRREAFSLRSDNALAQLALLRAGAGIGMCQVPLGLRDPALLRLLPEAVSVPLECWVTMHEDLRGSPRCRATFDALVEGLLAYVGG</sequence>
<dbReference type="InterPro" id="IPR036390">
    <property type="entry name" value="WH_DNA-bd_sf"/>
</dbReference>
<evidence type="ECO:0000256" key="3">
    <source>
        <dbReference type="ARBA" id="ARBA00023125"/>
    </source>
</evidence>
<evidence type="ECO:0000313" key="7">
    <source>
        <dbReference type="Proteomes" id="UP001285263"/>
    </source>
</evidence>
<name>A0ABU5DDT6_9BURK</name>
<dbReference type="InterPro" id="IPR005119">
    <property type="entry name" value="LysR_subst-bd"/>
</dbReference>
<feature type="domain" description="HTH lysR-type" evidence="5">
    <location>
        <begin position="7"/>
        <end position="64"/>
    </location>
</feature>
<dbReference type="SUPFAM" id="SSF46785">
    <property type="entry name" value="Winged helix' DNA-binding domain"/>
    <property type="match status" value="1"/>
</dbReference>
<protein>
    <submittedName>
        <fullName evidence="6">LysR family transcriptional regulator</fullName>
    </submittedName>
</protein>
<dbReference type="Gene3D" id="1.10.10.10">
    <property type="entry name" value="Winged helix-like DNA-binding domain superfamily/Winged helix DNA-binding domain"/>
    <property type="match status" value="1"/>
</dbReference>
<dbReference type="EMBL" id="JAXCLA010000002">
    <property type="protein sequence ID" value="MDY0744442.1"/>
    <property type="molecule type" value="Genomic_DNA"/>
</dbReference>
<proteinExistence type="inferred from homology"/>
<evidence type="ECO:0000256" key="4">
    <source>
        <dbReference type="ARBA" id="ARBA00023163"/>
    </source>
</evidence>
<comment type="caution">
    <text evidence="6">The sequence shown here is derived from an EMBL/GenBank/DDBJ whole genome shotgun (WGS) entry which is preliminary data.</text>
</comment>
<evidence type="ECO:0000256" key="2">
    <source>
        <dbReference type="ARBA" id="ARBA00023015"/>
    </source>
</evidence>